<evidence type="ECO:0000259" key="2">
    <source>
        <dbReference type="Pfam" id="PF13472"/>
    </source>
</evidence>
<name>A0A9W6H1A9_9MICO</name>
<evidence type="ECO:0000256" key="1">
    <source>
        <dbReference type="SAM" id="MobiDB-lite"/>
    </source>
</evidence>
<dbReference type="Pfam" id="PF13472">
    <property type="entry name" value="Lipase_GDSL_2"/>
    <property type="match status" value="1"/>
</dbReference>
<dbReference type="SUPFAM" id="SSF52266">
    <property type="entry name" value="SGNH hydrolase"/>
    <property type="match status" value="1"/>
</dbReference>
<dbReference type="RefSeq" id="WP_271172246.1">
    <property type="nucleotide sequence ID" value="NZ_BSEJ01000002.1"/>
</dbReference>
<gene>
    <name evidence="3" type="ORF">GCM10017576_06450</name>
</gene>
<dbReference type="EMBL" id="BSEJ01000002">
    <property type="protein sequence ID" value="GLJ60516.1"/>
    <property type="molecule type" value="Genomic_DNA"/>
</dbReference>
<proteinExistence type="predicted"/>
<reference evidence="3" key="2">
    <citation type="submission" date="2023-01" db="EMBL/GenBank/DDBJ databases">
        <authorList>
            <person name="Sun Q."/>
            <person name="Evtushenko L."/>
        </authorList>
    </citation>
    <scope>NUCLEOTIDE SEQUENCE</scope>
    <source>
        <strain evidence="3">VKM Ac-1020</strain>
    </source>
</reference>
<dbReference type="AlphaFoldDB" id="A0A9W6H1A9"/>
<organism evidence="3 4">
    <name type="scientific">Microbacterium barkeri</name>
    <dbReference type="NCBI Taxonomy" id="33917"/>
    <lineage>
        <taxon>Bacteria</taxon>
        <taxon>Bacillati</taxon>
        <taxon>Actinomycetota</taxon>
        <taxon>Actinomycetes</taxon>
        <taxon>Micrococcales</taxon>
        <taxon>Microbacteriaceae</taxon>
        <taxon>Microbacterium</taxon>
    </lineage>
</organism>
<feature type="domain" description="SGNH hydrolase-type esterase" evidence="2">
    <location>
        <begin position="69"/>
        <end position="239"/>
    </location>
</feature>
<dbReference type="InterPro" id="IPR013830">
    <property type="entry name" value="SGNH_hydro"/>
</dbReference>
<dbReference type="CDD" id="cd00229">
    <property type="entry name" value="SGNH_hydrolase"/>
    <property type="match status" value="1"/>
</dbReference>
<dbReference type="InterPro" id="IPR036514">
    <property type="entry name" value="SGNH_hydro_sf"/>
</dbReference>
<protein>
    <recommendedName>
        <fullName evidence="2">SGNH hydrolase-type esterase domain-containing protein</fullName>
    </recommendedName>
</protein>
<evidence type="ECO:0000313" key="3">
    <source>
        <dbReference type="EMBL" id="GLJ60516.1"/>
    </source>
</evidence>
<dbReference type="Gene3D" id="3.40.50.1110">
    <property type="entry name" value="SGNH hydrolase"/>
    <property type="match status" value="1"/>
</dbReference>
<sequence length="282" mass="29733">MTAAHPTRRPVVLAAAIGFLLLAAALVLGVWRPWAPLPVPDAAGASDREAASAESTATIALPDDPTVLVFGDSWTYGSAATTPTGGYAYRFGELEGWETVVDGVRGSGYLKPGIDGPAFGERIAALDPALDPDLVIVQGSINDRRQDLSRYAGAVNAAWDALAELYPDAAIVILGPAPHILPVEDTTAELDRRLSALAADRGWPYISPVQDEWITAADYLRLIDTSERGARHPSDAGHAHLAERLVAAIAEITAPVQVEAAENQPEPALPAAPDVYETPSPR</sequence>
<keyword evidence="4" id="KW-1185">Reference proteome</keyword>
<evidence type="ECO:0000313" key="4">
    <source>
        <dbReference type="Proteomes" id="UP001142462"/>
    </source>
</evidence>
<dbReference type="Proteomes" id="UP001142462">
    <property type="component" value="Unassembled WGS sequence"/>
</dbReference>
<feature type="region of interest" description="Disordered" evidence="1">
    <location>
        <begin position="258"/>
        <end position="282"/>
    </location>
</feature>
<accession>A0A9W6H1A9</accession>
<reference evidence="3" key="1">
    <citation type="journal article" date="2014" name="Int. J. Syst. Evol. Microbiol.">
        <title>Complete genome sequence of Corynebacterium casei LMG S-19264T (=DSM 44701T), isolated from a smear-ripened cheese.</title>
        <authorList>
            <consortium name="US DOE Joint Genome Institute (JGI-PGF)"/>
            <person name="Walter F."/>
            <person name="Albersmeier A."/>
            <person name="Kalinowski J."/>
            <person name="Ruckert C."/>
        </authorList>
    </citation>
    <scope>NUCLEOTIDE SEQUENCE</scope>
    <source>
        <strain evidence="3">VKM Ac-1020</strain>
    </source>
</reference>
<comment type="caution">
    <text evidence="3">The sequence shown here is derived from an EMBL/GenBank/DDBJ whole genome shotgun (WGS) entry which is preliminary data.</text>
</comment>